<dbReference type="EMBL" id="FNNU01000009">
    <property type="protein sequence ID" value="SDY01305.1"/>
    <property type="molecule type" value="Genomic_DNA"/>
</dbReference>
<evidence type="ECO:0000313" key="2">
    <source>
        <dbReference type="EMBL" id="SDY01305.1"/>
    </source>
</evidence>
<dbReference type="AlphaFoldDB" id="A0A1H3GE40"/>
<feature type="region of interest" description="Disordered" evidence="1">
    <location>
        <begin position="23"/>
        <end position="45"/>
    </location>
</feature>
<keyword evidence="3" id="KW-1185">Reference proteome</keyword>
<evidence type="ECO:0000313" key="3">
    <source>
        <dbReference type="Proteomes" id="UP000243778"/>
    </source>
</evidence>
<evidence type="ECO:0000256" key="1">
    <source>
        <dbReference type="SAM" id="MobiDB-lite"/>
    </source>
</evidence>
<protein>
    <submittedName>
        <fullName evidence="2">Uncharacterized protein</fullName>
    </submittedName>
</protein>
<reference evidence="3" key="1">
    <citation type="submission" date="2016-10" db="EMBL/GenBank/DDBJ databases">
        <authorList>
            <person name="Varghese N."/>
            <person name="Submissions S."/>
        </authorList>
    </citation>
    <scope>NUCLEOTIDE SEQUENCE [LARGE SCALE GENOMIC DNA]</scope>
    <source>
        <strain evidence="3">NRRL B-59562</strain>
    </source>
</reference>
<proteinExistence type="predicted"/>
<dbReference type="Proteomes" id="UP000243778">
    <property type="component" value="Unassembled WGS sequence"/>
</dbReference>
<sequence>MEFNAGLIPAANASGLVPAIGMKGRRNAGHPPPDASFGWPGSAKG</sequence>
<accession>A0A1H3GE40</accession>
<gene>
    <name evidence="2" type="ORF">SAMN05216287_4328</name>
</gene>
<organism evidence="2 3">
    <name type="scientific">Pseudomonas kuykendallii</name>
    <dbReference type="NCBI Taxonomy" id="1007099"/>
    <lineage>
        <taxon>Bacteria</taxon>
        <taxon>Pseudomonadati</taxon>
        <taxon>Pseudomonadota</taxon>
        <taxon>Gammaproteobacteria</taxon>
        <taxon>Pseudomonadales</taxon>
        <taxon>Pseudomonadaceae</taxon>
        <taxon>Pseudomonas</taxon>
    </lineage>
</organism>
<name>A0A1H3GE40_9PSED</name>